<dbReference type="InParanoid" id="A0A3N4M1R7"/>
<evidence type="ECO:0000313" key="3">
    <source>
        <dbReference type="Proteomes" id="UP000267821"/>
    </source>
</evidence>
<keyword evidence="3" id="KW-1185">Reference proteome</keyword>
<feature type="compositionally biased region" description="Pro residues" evidence="1">
    <location>
        <begin position="339"/>
        <end position="351"/>
    </location>
</feature>
<protein>
    <submittedName>
        <fullName evidence="2">Uncharacterized protein</fullName>
    </submittedName>
</protein>
<dbReference type="EMBL" id="ML121530">
    <property type="protein sequence ID" value="RPB27799.1"/>
    <property type="molecule type" value="Genomic_DNA"/>
</dbReference>
<feature type="region of interest" description="Disordered" evidence="1">
    <location>
        <begin position="97"/>
        <end position="165"/>
    </location>
</feature>
<feature type="compositionally biased region" description="Pro residues" evidence="1">
    <location>
        <begin position="37"/>
        <end position="50"/>
    </location>
</feature>
<feature type="compositionally biased region" description="Basic and acidic residues" evidence="1">
    <location>
        <begin position="280"/>
        <end position="293"/>
    </location>
</feature>
<organism evidence="2 3">
    <name type="scientific">Terfezia boudieri ATCC MYA-4762</name>
    <dbReference type="NCBI Taxonomy" id="1051890"/>
    <lineage>
        <taxon>Eukaryota</taxon>
        <taxon>Fungi</taxon>
        <taxon>Dikarya</taxon>
        <taxon>Ascomycota</taxon>
        <taxon>Pezizomycotina</taxon>
        <taxon>Pezizomycetes</taxon>
        <taxon>Pezizales</taxon>
        <taxon>Pezizaceae</taxon>
        <taxon>Terfezia</taxon>
    </lineage>
</organism>
<feature type="compositionally biased region" description="Low complexity" evidence="1">
    <location>
        <begin position="145"/>
        <end position="165"/>
    </location>
</feature>
<gene>
    <name evidence="2" type="ORF">L211DRAFT_465057</name>
</gene>
<feature type="compositionally biased region" description="Pro residues" evidence="1">
    <location>
        <begin position="249"/>
        <end position="262"/>
    </location>
</feature>
<reference evidence="2 3" key="1">
    <citation type="journal article" date="2018" name="Nat. Ecol. Evol.">
        <title>Pezizomycetes genomes reveal the molecular basis of ectomycorrhizal truffle lifestyle.</title>
        <authorList>
            <person name="Murat C."/>
            <person name="Payen T."/>
            <person name="Noel B."/>
            <person name="Kuo A."/>
            <person name="Morin E."/>
            <person name="Chen J."/>
            <person name="Kohler A."/>
            <person name="Krizsan K."/>
            <person name="Balestrini R."/>
            <person name="Da Silva C."/>
            <person name="Montanini B."/>
            <person name="Hainaut M."/>
            <person name="Levati E."/>
            <person name="Barry K.W."/>
            <person name="Belfiori B."/>
            <person name="Cichocki N."/>
            <person name="Clum A."/>
            <person name="Dockter R.B."/>
            <person name="Fauchery L."/>
            <person name="Guy J."/>
            <person name="Iotti M."/>
            <person name="Le Tacon F."/>
            <person name="Lindquist E.A."/>
            <person name="Lipzen A."/>
            <person name="Malagnac F."/>
            <person name="Mello A."/>
            <person name="Molinier V."/>
            <person name="Miyauchi S."/>
            <person name="Poulain J."/>
            <person name="Riccioni C."/>
            <person name="Rubini A."/>
            <person name="Sitrit Y."/>
            <person name="Splivallo R."/>
            <person name="Traeger S."/>
            <person name="Wang M."/>
            <person name="Zifcakova L."/>
            <person name="Wipf D."/>
            <person name="Zambonelli A."/>
            <person name="Paolocci F."/>
            <person name="Nowrousian M."/>
            <person name="Ottonello S."/>
            <person name="Baldrian P."/>
            <person name="Spatafora J.W."/>
            <person name="Henrissat B."/>
            <person name="Nagy L.G."/>
            <person name="Aury J.M."/>
            <person name="Wincker P."/>
            <person name="Grigoriev I.V."/>
            <person name="Bonfante P."/>
            <person name="Martin F.M."/>
        </authorList>
    </citation>
    <scope>NUCLEOTIDE SEQUENCE [LARGE SCALE GENOMIC DNA]</scope>
    <source>
        <strain evidence="2 3">ATCC MYA-4762</strain>
    </source>
</reference>
<accession>A0A3N4M1R7</accession>
<dbReference type="OrthoDB" id="5413703at2759"/>
<feature type="compositionally biased region" description="Basic and acidic residues" evidence="1">
    <location>
        <begin position="126"/>
        <end position="141"/>
    </location>
</feature>
<feature type="region of interest" description="Disordered" evidence="1">
    <location>
        <begin position="202"/>
        <end position="391"/>
    </location>
</feature>
<evidence type="ECO:0000256" key="1">
    <source>
        <dbReference type="SAM" id="MobiDB-lite"/>
    </source>
</evidence>
<feature type="compositionally biased region" description="Low complexity" evidence="1">
    <location>
        <begin position="51"/>
        <end position="60"/>
    </location>
</feature>
<feature type="region of interest" description="Disordered" evidence="1">
    <location>
        <begin position="1"/>
        <end position="85"/>
    </location>
</feature>
<feature type="compositionally biased region" description="Pro residues" evidence="1">
    <location>
        <begin position="64"/>
        <end position="76"/>
    </location>
</feature>
<dbReference type="STRING" id="1051890.A0A3N4M1R7"/>
<sequence length="486" mass="52276">MASYNNYYHDYPYTGTVRDRYPSNVSSSGHGTAVPPTAGPSPPPRAPPAARPHTTQPQPGYGYGPPPLPQGYPAPPRGGGVYGAHYAGYPQFGGYGAPPMSYADSLPVQPSMLGAGGGNAGNPKSPRIEEKDGRDPSKPDPDTLNSKSPVSSSPPLSNAAALAQAEAAVPGISERLPDFKDWPAEDRDRAIRELVERLAPQKYPPAGYGHPPPPQHYPGHPYYGFYPPPMPHAGYNPHMPPPHHEGYGYPPPPLLPLQPPQLPQQQNAERDDYSGEEAEERERIDRERERERAGAGAGNGGAQIMPGGYASSPSRETPSSPPPPQPQSNIHSRPATPQNTPPNPKSPPPVQPQNNNKIVDLQDAHNRDRPGSMPPPKTRPVKTPAPEDMGKNMSNSLHMLGRMGSRREQHGKVGAGAADSTLVEQLGPGGQGDMTTIGAMWGVYLLEHKGQKKGSLPELRPKLRGLLGGIAAWINQRIRWLFRRIS</sequence>
<evidence type="ECO:0000313" key="2">
    <source>
        <dbReference type="EMBL" id="RPB27799.1"/>
    </source>
</evidence>
<dbReference type="AlphaFoldDB" id="A0A3N4M1R7"/>
<proteinExistence type="predicted"/>
<feature type="compositionally biased region" description="Basic and acidic residues" evidence="1">
    <location>
        <begin position="360"/>
        <end position="370"/>
    </location>
</feature>
<dbReference type="Proteomes" id="UP000267821">
    <property type="component" value="Unassembled WGS sequence"/>
</dbReference>
<name>A0A3N4M1R7_9PEZI</name>